<feature type="transmembrane region" description="Helical" evidence="1">
    <location>
        <begin position="185"/>
        <end position="203"/>
    </location>
</feature>
<gene>
    <name evidence="2" type="ORF">MESINF_1361</name>
</gene>
<feature type="transmembrane region" description="Helical" evidence="1">
    <location>
        <begin position="84"/>
        <end position="103"/>
    </location>
</feature>
<feature type="transmembrane region" description="Helical" evidence="1">
    <location>
        <begin position="28"/>
        <end position="48"/>
    </location>
</feature>
<organism evidence="2 3">
    <name type="scientific">Mesotoga infera</name>
    <dbReference type="NCBI Taxonomy" id="1236046"/>
    <lineage>
        <taxon>Bacteria</taxon>
        <taxon>Thermotogati</taxon>
        <taxon>Thermotogota</taxon>
        <taxon>Thermotogae</taxon>
        <taxon>Kosmotogales</taxon>
        <taxon>Kosmotogaceae</taxon>
        <taxon>Mesotoga</taxon>
    </lineage>
</organism>
<dbReference type="AlphaFoldDB" id="A0A7Z7LG32"/>
<feature type="transmembrane region" description="Helical" evidence="1">
    <location>
        <begin position="60"/>
        <end position="78"/>
    </location>
</feature>
<name>A0A7Z7LG32_9BACT</name>
<keyword evidence="1" id="KW-1133">Transmembrane helix</keyword>
<dbReference type="KEGG" id="minf:MESINF_1361"/>
<dbReference type="RefSeq" id="WP_169699041.1">
    <property type="nucleotide sequence ID" value="NZ_LS974202.1"/>
</dbReference>
<evidence type="ECO:0000313" key="3">
    <source>
        <dbReference type="Proteomes" id="UP000250796"/>
    </source>
</evidence>
<protein>
    <submittedName>
        <fullName evidence="2">Uncharacterized protein</fullName>
    </submittedName>
</protein>
<evidence type="ECO:0000256" key="1">
    <source>
        <dbReference type="SAM" id="Phobius"/>
    </source>
</evidence>
<keyword evidence="1" id="KW-0472">Membrane</keyword>
<evidence type="ECO:0000313" key="2">
    <source>
        <dbReference type="EMBL" id="SSC12805.1"/>
    </source>
</evidence>
<reference evidence="2 3" key="1">
    <citation type="submission" date="2017-01" db="EMBL/GenBank/DDBJ databases">
        <authorList>
            <person name="Erauso G."/>
        </authorList>
    </citation>
    <scope>NUCLEOTIDE SEQUENCE [LARGE SCALE GENOMIC DNA]</scope>
    <source>
        <strain evidence="2">MESINF1</strain>
    </source>
</reference>
<keyword evidence="1" id="KW-0812">Transmembrane</keyword>
<accession>A0A7Z7LG32</accession>
<feature type="transmembrane region" description="Helical" evidence="1">
    <location>
        <begin position="5"/>
        <end position="22"/>
    </location>
</feature>
<proteinExistence type="predicted"/>
<dbReference type="Proteomes" id="UP000250796">
    <property type="component" value="Chromosome MESINF"/>
</dbReference>
<sequence>MLLKTFILVFDVILVSVALTLIQTVSPWFSFLLTGLFLFPILRMSGLIEDLDEREKAIDNLSSNIALAIVFLLAMFYTGMRYEIGTDCFISFILIPFAAKAIFSAGLSLSRKQSISIIGRTVGLIFIGFAVLSHGSSVTTAIEIIPGVAILAATELSKRCKYFGLSFLAFIAVATLVYWNNFDRVTMVMVYALFVIPFSFLFVRSFGKE</sequence>
<dbReference type="EMBL" id="LS974202">
    <property type="protein sequence ID" value="SSC12805.1"/>
    <property type="molecule type" value="Genomic_DNA"/>
</dbReference>
<keyword evidence="3" id="KW-1185">Reference proteome</keyword>
<feature type="transmembrane region" description="Helical" evidence="1">
    <location>
        <begin position="162"/>
        <end position="179"/>
    </location>
</feature>